<organism evidence="1 2">
    <name type="scientific">Leucogyrophana mollusca</name>
    <dbReference type="NCBI Taxonomy" id="85980"/>
    <lineage>
        <taxon>Eukaryota</taxon>
        <taxon>Fungi</taxon>
        <taxon>Dikarya</taxon>
        <taxon>Basidiomycota</taxon>
        <taxon>Agaricomycotina</taxon>
        <taxon>Agaricomycetes</taxon>
        <taxon>Agaricomycetidae</taxon>
        <taxon>Boletales</taxon>
        <taxon>Boletales incertae sedis</taxon>
        <taxon>Leucogyrophana</taxon>
    </lineage>
</organism>
<proteinExistence type="predicted"/>
<keyword evidence="2" id="KW-1185">Reference proteome</keyword>
<evidence type="ECO:0000313" key="1">
    <source>
        <dbReference type="EMBL" id="KAH7924886.1"/>
    </source>
</evidence>
<comment type="caution">
    <text evidence="1">The sequence shown here is derived from an EMBL/GenBank/DDBJ whole genome shotgun (WGS) entry which is preliminary data.</text>
</comment>
<sequence>MRSTDSPLPHIRILPASPDKSLPEPYSPFHPVDLEEEDEDGYRSTYLSPPFIAPTEFRSPRHSSPLRPPDCPIAKGLDREQFDSLLKASRERKVALGSRKTPDLRRELAIKNQRTKAVERRALFLSKVREPPSPTAVKTPKTPPESPVLLHCSLPSPGLASPLQAFESATNDREHALEDALQHSWVEQVDFRVPKEGQPKPGQAVKSKPPARPAKSTKGLPSLEQITARLGANTRPPDKHSDQGSLPSRLPAFLRAPSPPNASSPAPSKPRATLSIGRLQLPVRPLAVDLRQPAVSRSCSPPLASPQAPLTPNLEVTTTFVPRTARYATHALTESNLQALGRSYTAKDMLTTLGRRMASPPPGVALSAEEKRKAKRHSAPAQLQTRGRSGFDHAVLSMPGGF</sequence>
<dbReference type="EMBL" id="MU266414">
    <property type="protein sequence ID" value="KAH7924886.1"/>
    <property type="molecule type" value="Genomic_DNA"/>
</dbReference>
<accession>A0ACB8BI67</accession>
<evidence type="ECO:0000313" key="2">
    <source>
        <dbReference type="Proteomes" id="UP000790709"/>
    </source>
</evidence>
<protein>
    <submittedName>
        <fullName evidence="1">Uncharacterized protein</fullName>
    </submittedName>
</protein>
<name>A0ACB8BI67_9AGAM</name>
<reference evidence="1" key="1">
    <citation type="journal article" date="2021" name="New Phytol.">
        <title>Evolutionary innovations through gain and loss of genes in the ectomycorrhizal Boletales.</title>
        <authorList>
            <person name="Wu G."/>
            <person name="Miyauchi S."/>
            <person name="Morin E."/>
            <person name="Kuo A."/>
            <person name="Drula E."/>
            <person name="Varga T."/>
            <person name="Kohler A."/>
            <person name="Feng B."/>
            <person name="Cao Y."/>
            <person name="Lipzen A."/>
            <person name="Daum C."/>
            <person name="Hundley H."/>
            <person name="Pangilinan J."/>
            <person name="Johnson J."/>
            <person name="Barry K."/>
            <person name="LaButti K."/>
            <person name="Ng V."/>
            <person name="Ahrendt S."/>
            <person name="Min B."/>
            <person name="Choi I.G."/>
            <person name="Park H."/>
            <person name="Plett J.M."/>
            <person name="Magnuson J."/>
            <person name="Spatafora J.W."/>
            <person name="Nagy L.G."/>
            <person name="Henrissat B."/>
            <person name="Grigoriev I.V."/>
            <person name="Yang Z.L."/>
            <person name="Xu J."/>
            <person name="Martin F.M."/>
        </authorList>
    </citation>
    <scope>NUCLEOTIDE SEQUENCE</scope>
    <source>
        <strain evidence="1">KUC20120723A-06</strain>
    </source>
</reference>
<dbReference type="Proteomes" id="UP000790709">
    <property type="component" value="Unassembled WGS sequence"/>
</dbReference>
<gene>
    <name evidence="1" type="ORF">BV22DRAFT_1012365</name>
</gene>